<sequence>MGAAIDVDREQVLAYRVGAHQFDRTVRLASQLAVLDLGVADTPPGSARQALAARLPEPPGPDDGLVTVWGARGAPFLHRADELAGLAAALLPRDEADAKARLGASSARIPGGQLEAVLATASALHDIVTAPQSKGEASTALTARLPHLATYCRGCQVDHVSEQLVRIAGLLGGVRIEPGSTPLVLAPIDGWAQPSAAAGLAQPTRAYLRLHGPATTSEVAAYFAADKGAIADTWPDDLVEVRVAGRGGYWIPAEQESALRSPAPPEFVRLLPPSDPYLQTRNRNLLVPERAEQKALWRPLGNPGAILAEGEIVGAWRAKVSGPSHSRRGLTVTVEAFGPLPPPVLASIEDEARVVAAVRGASDVRIA</sequence>
<proteinExistence type="predicted"/>
<dbReference type="Pfam" id="PF06224">
    <property type="entry name" value="AlkZ-like"/>
    <property type="match status" value="1"/>
</dbReference>
<gene>
    <name evidence="1" type="ORF">GCM10020369_61800</name>
</gene>
<organism evidence="1 2">
    <name type="scientific">Cryptosporangium minutisporangium</name>
    <dbReference type="NCBI Taxonomy" id="113569"/>
    <lineage>
        <taxon>Bacteria</taxon>
        <taxon>Bacillati</taxon>
        <taxon>Actinomycetota</taxon>
        <taxon>Actinomycetes</taxon>
        <taxon>Cryptosporangiales</taxon>
        <taxon>Cryptosporangiaceae</taxon>
        <taxon>Cryptosporangium</taxon>
    </lineage>
</organism>
<name>A0ABP6T819_9ACTN</name>
<dbReference type="Proteomes" id="UP001501676">
    <property type="component" value="Unassembled WGS sequence"/>
</dbReference>
<reference evidence="2" key="1">
    <citation type="journal article" date="2019" name="Int. J. Syst. Evol. Microbiol.">
        <title>The Global Catalogue of Microorganisms (GCM) 10K type strain sequencing project: providing services to taxonomists for standard genome sequencing and annotation.</title>
        <authorList>
            <consortium name="The Broad Institute Genomics Platform"/>
            <consortium name="The Broad Institute Genome Sequencing Center for Infectious Disease"/>
            <person name="Wu L."/>
            <person name="Ma J."/>
        </authorList>
    </citation>
    <scope>NUCLEOTIDE SEQUENCE [LARGE SCALE GENOMIC DNA]</scope>
    <source>
        <strain evidence="2">JCM 9458</strain>
    </source>
</reference>
<dbReference type="PANTHER" id="PTHR38479">
    <property type="entry name" value="LMO0824 PROTEIN"/>
    <property type="match status" value="1"/>
</dbReference>
<comment type="caution">
    <text evidence="1">The sequence shown here is derived from an EMBL/GenBank/DDBJ whole genome shotgun (WGS) entry which is preliminary data.</text>
</comment>
<dbReference type="PANTHER" id="PTHR38479:SF2">
    <property type="entry name" value="WINGED HELIX DNA-BINDING DOMAIN-CONTAINING PROTEIN"/>
    <property type="match status" value="1"/>
</dbReference>
<accession>A0ABP6T819</accession>
<dbReference type="RefSeq" id="WP_345731769.1">
    <property type="nucleotide sequence ID" value="NZ_BAAAYN010000044.1"/>
</dbReference>
<keyword evidence="2" id="KW-1185">Reference proteome</keyword>
<evidence type="ECO:0000313" key="2">
    <source>
        <dbReference type="Proteomes" id="UP001501676"/>
    </source>
</evidence>
<evidence type="ECO:0000313" key="1">
    <source>
        <dbReference type="EMBL" id="GAA3394010.1"/>
    </source>
</evidence>
<protein>
    <submittedName>
        <fullName evidence="1">Crosslink repair DNA glycosylase YcaQ family protein</fullName>
    </submittedName>
</protein>
<dbReference type="EMBL" id="BAAAYN010000044">
    <property type="protein sequence ID" value="GAA3394010.1"/>
    <property type="molecule type" value="Genomic_DNA"/>
</dbReference>
<dbReference type="InterPro" id="IPR009351">
    <property type="entry name" value="AlkZ-like"/>
</dbReference>